<evidence type="ECO:0000256" key="3">
    <source>
        <dbReference type="ARBA" id="ARBA00006352"/>
    </source>
</evidence>
<dbReference type="PROSITE" id="PS50011">
    <property type="entry name" value="PROTEIN_KINASE_DOM"/>
    <property type="match status" value="1"/>
</dbReference>
<dbReference type="PROSITE" id="PS00108">
    <property type="entry name" value="PROTEIN_KINASE_ST"/>
    <property type="match status" value="1"/>
</dbReference>
<dbReference type="InterPro" id="IPR017441">
    <property type="entry name" value="Protein_kinase_ATP_BS"/>
</dbReference>
<comment type="cofactor">
    <cofactor evidence="1">
        <name>Mg(2+)</name>
        <dbReference type="ChEBI" id="CHEBI:18420"/>
    </cofactor>
</comment>
<evidence type="ECO:0000313" key="20">
    <source>
        <dbReference type="EMBL" id="CAD9658104.1"/>
    </source>
</evidence>
<dbReference type="GO" id="GO:0004692">
    <property type="term" value="F:cGMP-dependent protein kinase activity"/>
    <property type="evidence" value="ECO:0007669"/>
    <property type="project" value="UniProtKB-EC"/>
</dbReference>
<evidence type="ECO:0000256" key="12">
    <source>
        <dbReference type="ARBA" id="ARBA00022992"/>
    </source>
</evidence>
<evidence type="ECO:0000256" key="10">
    <source>
        <dbReference type="ARBA" id="ARBA00022777"/>
    </source>
</evidence>
<dbReference type="Gene3D" id="2.60.120.10">
    <property type="entry name" value="Jelly Rolls"/>
    <property type="match status" value="3"/>
</dbReference>
<dbReference type="GO" id="GO:0030553">
    <property type="term" value="F:cGMP binding"/>
    <property type="evidence" value="ECO:0007669"/>
    <property type="project" value="UniProtKB-KW"/>
</dbReference>
<gene>
    <name evidence="20" type="ORF">EANT1437_LOCUS1906</name>
</gene>
<evidence type="ECO:0000259" key="17">
    <source>
        <dbReference type="PROSITE" id="PS50011"/>
    </source>
</evidence>
<evidence type="ECO:0000256" key="15">
    <source>
        <dbReference type="ARBA" id="ARBA00047462"/>
    </source>
</evidence>
<dbReference type="Gene3D" id="3.30.200.20">
    <property type="entry name" value="Phosphorylase Kinase, domain 1"/>
    <property type="match status" value="1"/>
</dbReference>
<dbReference type="SMART" id="SM00100">
    <property type="entry name" value="cNMP"/>
    <property type="match status" value="3"/>
</dbReference>
<proteinExistence type="inferred from homology"/>
<evidence type="ECO:0000256" key="16">
    <source>
        <dbReference type="PROSITE-ProRule" id="PRU10141"/>
    </source>
</evidence>
<dbReference type="PRINTS" id="PR00103">
    <property type="entry name" value="CAMPKINASE"/>
</dbReference>
<dbReference type="SUPFAM" id="SSF51206">
    <property type="entry name" value="cAMP-binding domain-like"/>
    <property type="match status" value="3"/>
</dbReference>
<comment type="catalytic activity">
    <reaction evidence="14">
        <text>L-threonyl-[protein] + ATP = O-phospho-L-threonyl-[protein] + ADP + H(+)</text>
        <dbReference type="Rhea" id="RHEA:46608"/>
        <dbReference type="Rhea" id="RHEA-COMP:11060"/>
        <dbReference type="Rhea" id="RHEA-COMP:11605"/>
        <dbReference type="ChEBI" id="CHEBI:15378"/>
        <dbReference type="ChEBI" id="CHEBI:30013"/>
        <dbReference type="ChEBI" id="CHEBI:30616"/>
        <dbReference type="ChEBI" id="CHEBI:61977"/>
        <dbReference type="ChEBI" id="CHEBI:456216"/>
        <dbReference type="EC" id="2.7.11.12"/>
    </reaction>
</comment>
<evidence type="ECO:0000256" key="14">
    <source>
        <dbReference type="ARBA" id="ARBA00047298"/>
    </source>
</evidence>
<dbReference type="InterPro" id="IPR000595">
    <property type="entry name" value="cNMP-bd_dom"/>
</dbReference>
<dbReference type="GO" id="GO:0046872">
    <property type="term" value="F:metal ion binding"/>
    <property type="evidence" value="ECO:0007669"/>
    <property type="project" value="UniProtKB-KW"/>
</dbReference>
<dbReference type="SUPFAM" id="SSF56112">
    <property type="entry name" value="Protein kinase-like (PK-like)"/>
    <property type="match status" value="1"/>
</dbReference>
<accession>A0A7S2VZA2</accession>
<dbReference type="InterPro" id="IPR008271">
    <property type="entry name" value="Ser/Thr_kinase_AS"/>
</dbReference>
<comment type="subcellular location">
    <subcellularLocation>
        <location evidence="2">Endomembrane system</location>
    </subcellularLocation>
</comment>
<evidence type="ECO:0000259" key="19">
    <source>
        <dbReference type="PROSITE" id="PS51285"/>
    </source>
</evidence>
<dbReference type="PANTHER" id="PTHR24353">
    <property type="entry name" value="CYCLIC NUCLEOTIDE-DEPENDENT PROTEIN KINASE"/>
    <property type="match status" value="1"/>
</dbReference>
<dbReference type="CDD" id="cd00038">
    <property type="entry name" value="CAP_ED"/>
    <property type="match status" value="2"/>
</dbReference>
<dbReference type="PROSITE" id="PS00888">
    <property type="entry name" value="CNMP_BINDING_1"/>
    <property type="match status" value="2"/>
</dbReference>
<keyword evidence="9 16" id="KW-0547">Nucleotide-binding</keyword>
<dbReference type="Pfam" id="PF00027">
    <property type="entry name" value="cNMP_binding"/>
    <property type="match status" value="2"/>
</dbReference>
<dbReference type="InterPro" id="IPR018488">
    <property type="entry name" value="cNMP-bd_CS"/>
</dbReference>
<keyword evidence="11 16" id="KW-0067">ATP-binding</keyword>
<keyword evidence="6" id="KW-0140">cGMP</keyword>
<dbReference type="FunFam" id="2.60.120.10:FF:000068">
    <property type="entry name" value="cGMP-dependent protein kinase"/>
    <property type="match status" value="1"/>
</dbReference>
<keyword evidence="8" id="KW-0479">Metal-binding</keyword>
<comment type="catalytic activity">
    <reaction evidence="15">
        <text>L-seryl-[protein] + ATP = O-phospho-L-seryl-[protein] + ADP + H(+)</text>
        <dbReference type="Rhea" id="RHEA:17989"/>
        <dbReference type="Rhea" id="RHEA-COMP:9863"/>
        <dbReference type="Rhea" id="RHEA-COMP:11604"/>
        <dbReference type="ChEBI" id="CHEBI:15378"/>
        <dbReference type="ChEBI" id="CHEBI:29999"/>
        <dbReference type="ChEBI" id="CHEBI:30616"/>
        <dbReference type="ChEBI" id="CHEBI:83421"/>
        <dbReference type="ChEBI" id="CHEBI:456216"/>
        <dbReference type="EC" id="2.7.11.12"/>
    </reaction>
</comment>
<dbReference type="AlphaFoldDB" id="A0A7S2VZA2"/>
<dbReference type="EC" id="2.7.11.12" evidence="4"/>
<dbReference type="InterPro" id="IPR018490">
    <property type="entry name" value="cNMP-bd_dom_sf"/>
</dbReference>
<evidence type="ECO:0000256" key="7">
    <source>
        <dbReference type="ARBA" id="ARBA00022679"/>
    </source>
</evidence>
<keyword evidence="7" id="KW-0808">Transferase</keyword>
<reference evidence="20" key="1">
    <citation type="submission" date="2021-01" db="EMBL/GenBank/DDBJ databases">
        <authorList>
            <person name="Corre E."/>
            <person name="Pelletier E."/>
            <person name="Niang G."/>
            <person name="Scheremetjew M."/>
            <person name="Finn R."/>
            <person name="Kale V."/>
            <person name="Holt S."/>
            <person name="Cochrane G."/>
            <person name="Meng A."/>
            <person name="Brown T."/>
            <person name="Cohen L."/>
        </authorList>
    </citation>
    <scope>NUCLEOTIDE SEQUENCE</scope>
    <source>
        <strain evidence="20">CCMP1452</strain>
    </source>
</reference>
<keyword evidence="5" id="KW-0723">Serine/threonine-protein kinase</keyword>
<sequence length="785" mass="88765">MSAGDNNFLRPSTREEMLVIHQKVKSDAPVDSGDNLTKKRREPHRFKDIFAAPIKFVTGFKAPNFRKPEEEKQFIKTCLVKNFIFAGLEEDELETLVNAMEKRNLPKDAVIIEEGNIGDYFYIIHSGEVKFNVGGKDSGTATKGSSFGELALLYDCPRAASCTTMTPCSVWRVHQNTFRKILAGKQMDNADEIRGILRNVPFLSNLDTKYLNKMIESIQSISFAKGELIIRKGDEGKVFYILKSGRVKIHDIIIGQSKYDDQTLGRGDYFGERAIVTLEPRAANITALEKCEAYCLTRQAFIEHLGDFEDLVRRSSDLRCLVTCPLFGHNKIETFEANALVEQVRDIDVKEGTILFEDGKVKFLYGEEGAICFLRSGEVTITKGGKSSVATSGEYFGVDTILSSGEEKFNAIATKKSSFGVLTKNQITSVVKDVQRLAMQQTFRERMNSCLDTSIKFSDLKKHRLLGLGTFGKVWLMTNETLSRKVPYALKIQKKQEIIDFKQVQGIMREKSVMAMLNHPFIIKLVNTYQDSESLYMLLPLVQGGELFSMLHQVNDGKLPESHAKFYAATILEGLAYMHKRNILYRDLKPENILIGLDGYPVIVDMGFAKAVIDKTYTLCGTPLYIAPEVIMNRGHNIGADQWSWAVLLYEMIYGNCPFYVDGMDQMGLFKSIVRVRYSFPEDNLMSKSCQNLIAAIFKPSPSTRLGLKNRGDDDIKDHVWFADDNFDDLVSKEIEAPWIPTTTDAFDVSAFDNFDHIEDTKLPPVNRREQEAFADFGDYVTTDW</sequence>
<evidence type="ECO:0000256" key="4">
    <source>
        <dbReference type="ARBA" id="ARBA00012428"/>
    </source>
</evidence>
<evidence type="ECO:0000256" key="9">
    <source>
        <dbReference type="ARBA" id="ARBA00022741"/>
    </source>
</evidence>
<dbReference type="Pfam" id="PF00069">
    <property type="entry name" value="Pkinase"/>
    <property type="match status" value="1"/>
</dbReference>
<dbReference type="PROSITE" id="PS00889">
    <property type="entry name" value="CNMP_BINDING_2"/>
    <property type="match status" value="1"/>
</dbReference>
<evidence type="ECO:0000256" key="13">
    <source>
        <dbReference type="ARBA" id="ARBA00024113"/>
    </source>
</evidence>
<feature type="binding site" evidence="16">
    <location>
        <position position="491"/>
    </location>
    <ligand>
        <name>ATP</name>
        <dbReference type="ChEBI" id="CHEBI:30616"/>
    </ligand>
</feature>
<dbReference type="PROSITE" id="PS51285">
    <property type="entry name" value="AGC_KINASE_CTER"/>
    <property type="match status" value="1"/>
</dbReference>
<dbReference type="PROSITE" id="PS00107">
    <property type="entry name" value="PROTEIN_KINASE_ATP"/>
    <property type="match status" value="1"/>
</dbReference>
<name>A0A7S2VZA2_9STRA</name>
<dbReference type="GO" id="GO:0012505">
    <property type="term" value="C:endomembrane system"/>
    <property type="evidence" value="ECO:0007669"/>
    <property type="project" value="UniProtKB-SubCell"/>
</dbReference>
<feature type="domain" description="Cyclic nucleotide-binding" evidence="18">
    <location>
        <begin position="84"/>
        <end position="182"/>
    </location>
</feature>
<dbReference type="InterPro" id="IPR000961">
    <property type="entry name" value="AGC-kinase_C"/>
</dbReference>
<dbReference type="InterPro" id="IPR014710">
    <property type="entry name" value="RmlC-like_jellyroll"/>
</dbReference>
<dbReference type="SMART" id="SM00220">
    <property type="entry name" value="S_TKc"/>
    <property type="match status" value="1"/>
</dbReference>
<feature type="domain" description="Cyclic nucleotide-binding" evidence="18">
    <location>
        <begin position="202"/>
        <end position="314"/>
    </location>
</feature>
<dbReference type="GO" id="GO:0005952">
    <property type="term" value="C:cAMP-dependent protein kinase complex"/>
    <property type="evidence" value="ECO:0007669"/>
    <property type="project" value="TreeGrafter"/>
</dbReference>
<dbReference type="PANTHER" id="PTHR24353:SF143">
    <property type="entry name" value="PROTEIN KINASE DOMAIN-CONTAINING PROTEIN"/>
    <property type="match status" value="1"/>
</dbReference>
<feature type="domain" description="AGC-kinase C-terminal" evidence="19">
    <location>
        <begin position="723"/>
        <end position="785"/>
    </location>
</feature>
<dbReference type="InterPro" id="IPR000719">
    <property type="entry name" value="Prot_kinase_dom"/>
</dbReference>
<evidence type="ECO:0000256" key="8">
    <source>
        <dbReference type="ARBA" id="ARBA00022723"/>
    </source>
</evidence>
<organism evidence="20">
    <name type="scientific">Eucampia antarctica</name>
    <dbReference type="NCBI Taxonomy" id="49252"/>
    <lineage>
        <taxon>Eukaryota</taxon>
        <taxon>Sar</taxon>
        <taxon>Stramenopiles</taxon>
        <taxon>Ochrophyta</taxon>
        <taxon>Bacillariophyta</taxon>
        <taxon>Mediophyceae</taxon>
        <taxon>Biddulphiophycidae</taxon>
        <taxon>Hemiaulales</taxon>
        <taxon>Hemiaulaceae</taxon>
        <taxon>Eucampia</taxon>
    </lineage>
</organism>
<protein>
    <recommendedName>
        <fullName evidence="13">cGMP-dependent protein kinase</fullName>
        <ecNumber evidence="4">2.7.11.12</ecNumber>
    </recommendedName>
</protein>
<evidence type="ECO:0000256" key="6">
    <source>
        <dbReference type="ARBA" id="ARBA00022535"/>
    </source>
</evidence>
<evidence type="ECO:0000256" key="11">
    <source>
        <dbReference type="ARBA" id="ARBA00022840"/>
    </source>
</evidence>
<dbReference type="PROSITE" id="PS50042">
    <property type="entry name" value="CNMP_BINDING_3"/>
    <property type="match status" value="2"/>
</dbReference>
<keyword evidence="12" id="KW-0142">cGMP-binding</keyword>
<feature type="domain" description="Protein kinase" evidence="17">
    <location>
        <begin position="460"/>
        <end position="722"/>
    </location>
</feature>
<dbReference type="GO" id="GO:0004691">
    <property type="term" value="F:cAMP-dependent protein kinase activity"/>
    <property type="evidence" value="ECO:0007669"/>
    <property type="project" value="TreeGrafter"/>
</dbReference>
<evidence type="ECO:0000256" key="1">
    <source>
        <dbReference type="ARBA" id="ARBA00001946"/>
    </source>
</evidence>
<dbReference type="InterPro" id="IPR011009">
    <property type="entry name" value="Kinase-like_dom_sf"/>
</dbReference>
<comment type="similarity">
    <text evidence="3">Belongs to the protein kinase superfamily. AGC Ser/Thr protein kinase family. cGMP subfamily.</text>
</comment>
<dbReference type="GO" id="GO:0005524">
    <property type="term" value="F:ATP binding"/>
    <property type="evidence" value="ECO:0007669"/>
    <property type="project" value="UniProtKB-UniRule"/>
</dbReference>
<evidence type="ECO:0000256" key="5">
    <source>
        <dbReference type="ARBA" id="ARBA00022527"/>
    </source>
</evidence>
<keyword evidence="10" id="KW-0418">Kinase</keyword>
<dbReference type="EMBL" id="HBHI01003797">
    <property type="protein sequence ID" value="CAD9658104.1"/>
    <property type="molecule type" value="Transcribed_RNA"/>
</dbReference>
<evidence type="ECO:0000256" key="2">
    <source>
        <dbReference type="ARBA" id="ARBA00004308"/>
    </source>
</evidence>
<dbReference type="Gene3D" id="1.10.510.10">
    <property type="entry name" value="Transferase(Phosphotransferase) domain 1"/>
    <property type="match status" value="1"/>
</dbReference>
<evidence type="ECO:0000259" key="18">
    <source>
        <dbReference type="PROSITE" id="PS50042"/>
    </source>
</evidence>